<proteinExistence type="predicted"/>
<protein>
    <submittedName>
        <fullName evidence="2">Uncharacterized protein</fullName>
    </submittedName>
</protein>
<keyword evidence="3" id="KW-1185">Reference proteome</keyword>
<comment type="caution">
    <text evidence="2">The sequence shown here is derived from an EMBL/GenBank/DDBJ whole genome shotgun (WGS) entry which is preliminary data.</text>
</comment>
<sequence>MDTSTRPRRSDPSAPRSSLRAVGQHDSPGARPYLPHLHVCISQNVATDKQLASAKRFNCSAICPQEILDTVAERNAAGVGIADSFSLTASPAELHVVCPEF</sequence>
<reference evidence="2 3" key="1">
    <citation type="submission" date="2018-08" db="EMBL/GenBank/DDBJ databases">
        <title>Genomic investigation of the strawberry pathogen Phytophthora fragariae indicates pathogenicity is determined by transcriptional variation in three key races.</title>
        <authorList>
            <person name="Adams T.M."/>
            <person name="Armitage A.D."/>
            <person name="Sobczyk M.K."/>
            <person name="Bates H.J."/>
            <person name="Dunwell J.M."/>
            <person name="Nellist C.F."/>
            <person name="Harrison R.J."/>
        </authorList>
    </citation>
    <scope>NUCLEOTIDE SEQUENCE [LARGE SCALE GENOMIC DNA]</scope>
    <source>
        <strain evidence="2 3">SCRP333</strain>
    </source>
</reference>
<accession>A0A6A4D026</accession>
<evidence type="ECO:0000313" key="3">
    <source>
        <dbReference type="Proteomes" id="UP000434957"/>
    </source>
</evidence>
<organism evidence="2 3">
    <name type="scientific">Phytophthora rubi</name>
    <dbReference type="NCBI Taxonomy" id="129364"/>
    <lineage>
        <taxon>Eukaryota</taxon>
        <taxon>Sar</taxon>
        <taxon>Stramenopiles</taxon>
        <taxon>Oomycota</taxon>
        <taxon>Peronosporomycetes</taxon>
        <taxon>Peronosporales</taxon>
        <taxon>Peronosporaceae</taxon>
        <taxon>Phytophthora</taxon>
    </lineage>
</organism>
<name>A0A6A4D026_9STRA</name>
<dbReference type="Proteomes" id="UP000434957">
    <property type="component" value="Unassembled WGS sequence"/>
</dbReference>
<dbReference type="AlphaFoldDB" id="A0A6A4D026"/>
<feature type="region of interest" description="Disordered" evidence="1">
    <location>
        <begin position="1"/>
        <end position="31"/>
    </location>
</feature>
<feature type="compositionally biased region" description="Low complexity" evidence="1">
    <location>
        <begin position="12"/>
        <end position="21"/>
    </location>
</feature>
<evidence type="ECO:0000313" key="2">
    <source>
        <dbReference type="EMBL" id="KAE9295365.1"/>
    </source>
</evidence>
<gene>
    <name evidence="2" type="ORF">PR003_g24036</name>
</gene>
<dbReference type="EMBL" id="QXFT01002627">
    <property type="protein sequence ID" value="KAE9295365.1"/>
    <property type="molecule type" value="Genomic_DNA"/>
</dbReference>
<evidence type="ECO:0000256" key="1">
    <source>
        <dbReference type="SAM" id="MobiDB-lite"/>
    </source>
</evidence>